<sequence length="232" mass="25109">MTALCATRLAPAREALSAVAALAQPPVDVGREEAARAARDELAKAIYHRDEPGVISRLLRWLYWELLELLGTIASLSPGGWWGLLALLLFLVLVAVVIRWRAGALARSGATSPPAVFAEARIRTAGEYRAAADAAAARGDYATAVRERFRALARDLEERAILDERPARTADELAREVAAVAPDTAEPLRAAARTFNDVCYGGRRATREADARVRAADEAVRRIRRTAVVSTS</sequence>
<dbReference type="AlphaFoldDB" id="A0A3D9V8B8"/>
<evidence type="ECO:0000313" key="3">
    <source>
        <dbReference type="EMBL" id="REF37536.1"/>
    </source>
</evidence>
<dbReference type="EMBL" id="QTUC01000001">
    <property type="protein sequence ID" value="REF37536.1"/>
    <property type="molecule type" value="Genomic_DNA"/>
</dbReference>
<evidence type="ECO:0000256" key="1">
    <source>
        <dbReference type="SAM" id="Phobius"/>
    </source>
</evidence>
<keyword evidence="4" id="KW-1185">Reference proteome</keyword>
<accession>A0A3D9V8B8</accession>
<reference evidence="3 4" key="1">
    <citation type="submission" date="2018-08" db="EMBL/GenBank/DDBJ databases">
        <title>Sequencing the genomes of 1000 actinobacteria strains.</title>
        <authorList>
            <person name="Klenk H.-P."/>
        </authorList>
    </citation>
    <scope>NUCLEOTIDE SEQUENCE [LARGE SCALE GENOMIC DNA]</scope>
    <source>
        <strain evidence="3 4">DSM 22891</strain>
    </source>
</reference>
<keyword evidence="1" id="KW-0812">Transmembrane</keyword>
<evidence type="ECO:0000259" key="2">
    <source>
        <dbReference type="Pfam" id="PF13559"/>
    </source>
</evidence>
<dbReference type="Pfam" id="PF13559">
    <property type="entry name" value="DUF4129"/>
    <property type="match status" value="1"/>
</dbReference>
<name>A0A3D9V8B8_THECX</name>
<protein>
    <submittedName>
        <fullName evidence="3">Uncharacterized protein DUF4129</fullName>
    </submittedName>
</protein>
<proteinExistence type="predicted"/>
<organism evidence="3 4">
    <name type="scientific">Thermasporomyces composti</name>
    <dbReference type="NCBI Taxonomy" id="696763"/>
    <lineage>
        <taxon>Bacteria</taxon>
        <taxon>Bacillati</taxon>
        <taxon>Actinomycetota</taxon>
        <taxon>Actinomycetes</taxon>
        <taxon>Propionibacteriales</taxon>
        <taxon>Nocardioidaceae</taxon>
        <taxon>Thermasporomyces</taxon>
    </lineage>
</organism>
<keyword evidence="1" id="KW-1133">Transmembrane helix</keyword>
<feature type="transmembrane region" description="Helical" evidence="1">
    <location>
        <begin position="79"/>
        <end position="98"/>
    </location>
</feature>
<comment type="caution">
    <text evidence="3">The sequence shown here is derived from an EMBL/GenBank/DDBJ whole genome shotgun (WGS) entry which is preliminary data.</text>
</comment>
<dbReference type="InterPro" id="IPR025403">
    <property type="entry name" value="TgpA-like_C"/>
</dbReference>
<feature type="domain" description="Protein-glutamine gamma-glutamyltransferase-like C-terminal" evidence="2">
    <location>
        <begin position="148"/>
        <end position="218"/>
    </location>
</feature>
<dbReference type="OrthoDB" id="3389322at2"/>
<keyword evidence="1" id="KW-0472">Membrane</keyword>
<evidence type="ECO:0000313" key="4">
    <source>
        <dbReference type="Proteomes" id="UP000256485"/>
    </source>
</evidence>
<dbReference type="Proteomes" id="UP000256485">
    <property type="component" value="Unassembled WGS sequence"/>
</dbReference>
<gene>
    <name evidence="3" type="ORF">DFJ64_2980</name>
</gene>
<dbReference type="RefSeq" id="WP_115850980.1">
    <property type="nucleotide sequence ID" value="NZ_QTUC01000001.1"/>
</dbReference>